<dbReference type="RefSeq" id="XP_002736098.1">
    <property type="nucleotide sequence ID" value="XM_002736052.2"/>
</dbReference>
<evidence type="ECO:0000256" key="6">
    <source>
        <dbReference type="ARBA" id="ARBA00023187"/>
    </source>
</evidence>
<organism evidence="12 13">
    <name type="scientific">Saccoglossus kowalevskii</name>
    <name type="common">Acorn worm</name>
    <dbReference type="NCBI Taxonomy" id="10224"/>
    <lineage>
        <taxon>Eukaryota</taxon>
        <taxon>Metazoa</taxon>
        <taxon>Hemichordata</taxon>
        <taxon>Enteropneusta</taxon>
        <taxon>Harrimaniidae</taxon>
        <taxon>Saccoglossus</taxon>
    </lineage>
</organism>
<evidence type="ECO:0000259" key="11">
    <source>
        <dbReference type="Pfam" id="PF22782"/>
    </source>
</evidence>
<dbReference type="InterPro" id="IPR053822">
    <property type="entry name" value="SDE2-like_dom"/>
</dbReference>
<protein>
    <submittedName>
        <fullName evidence="13">Protein SDE2 homolog</fullName>
    </submittedName>
</protein>
<feature type="compositionally biased region" description="Acidic residues" evidence="9">
    <location>
        <begin position="97"/>
        <end position="107"/>
    </location>
</feature>
<sequence>MKLAEWLSKQADKEREREEKKRAKLEKLASDPKHYFDDPKYHEQKQTIMENIDDALTQGMQASASEEPSTSGVSMKRKEQDDGISRKKQKMWVGIDLDSDSSSDEENFQSYLQRVKESDKSDMQKGDIPVQKDSRTTDNLQCSEEKKQEILDDTVISESASTDTITITESVNLEDYASAVDLEVLGLERLKYALTAVGLKCGGTLQERAQRLFSIKGLKHDQIDQSLFAKPSRGKAKRK</sequence>
<feature type="compositionally biased region" description="Basic and acidic residues" evidence="9">
    <location>
        <begin position="114"/>
        <end position="136"/>
    </location>
</feature>
<evidence type="ECO:0000256" key="9">
    <source>
        <dbReference type="SAM" id="MobiDB-lite"/>
    </source>
</evidence>
<dbReference type="Pfam" id="PF13297">
    <property type="entry name" value="SDE2_2C"/>
    <property type="match status" value="1"/>
</dbReference>
<feature type="region of interest" description="Disordered" evidence="9">
    <location>
        <begin position="1"/>
        <end position="146"/>
    </location>
</feature>
<keyword evidence="4" id="KW-0963">Cytoplasm</keyword>
<dbReference type="GeneID" id="100378823"/>
<comment type="similarity">
    <text evidence="3">Belongs to the SDE2 family.</text>
</comment>
<gene>
    <name evidence="13" type="primary">LOC100378823</name>
</gene>
<keyword evidence="6" id="KW-0508">mRNA splicing</keyword>
<dbReference type="PANTHER" id="PTHR12786:SF1">
    <property type="entry name" value="SPLICING REGULATOR SDE2"/>
    <property type="match status" value="1"/>
</dbReference>
<name>A0ABM0GS22_SACKO</name>
<evidence type="ECO:0000256" key="8">
    <source>
        <dbReference type="ARBA" id="ARBA00023306"/>
    </source>
</evidence>
<evidence type="ECO:0000256" key="4">
    <source>
        <dbReference type="ARBA" id="ARBA00022490"/>
    </source>
</evidence>
<evidence type="ECO:0000313" key="13">
    <source>
        <dbReference type="RefSeq" id="XP_002736098.1"/>
    </source>
</evidence>
<feature type="domain" description="SDE2-like" evidence="11">
    <location>
        <begin position="2"/>
        <end position="57"/>
    </location>
</feature>
<evidence type="ECO:0000256" key="2">
    <source>
        <dbReference type="ARBA" id="ARBA00004496"/>
    </source>
</evidence>
<accession>A0ABM0GS22</accession>
<keyword evidence="7" id="KW-0539">Nucleus</keyword>
<evidence type="ECO:0000313" key="12">
    <source>
        <dbReference type="Proteomes" id="UP000694865"/>
    </source>
</evidence>
<feature type="compositionally biased region" description="Basic and acidic residues" evidence="9">
    <location>
        <begin position="76"/>
        <end position="85"/>
    </location>
</feature>
<evidence type="ECO:0000256" key="7">
    <source>
        <dbReference type="ARBA" id="ARBA00023242"/>
    </source>
</evidence>
<dbReference type="InterPro" id="IPR025086">
    <property type="entry name" value="SDE2/SF3A3_SAP"/>
</dbReference>
<dbReference type="InterPro" id="IPR051421">
    <property type="entry name" value="RNA_Proc_DNA_Dmg_Regulator"/>
</dbReference>
<proteinExistence type="inferred from homology"/>
<feature type="compositionally biased region" description="Basic and acidic residues" evidence="9">
    <location>
        <begin position="10"/>
        <end position="45"/>
    </location>
</feature>
<evidence type="ECO:0000256" key="1">
    <source>
        <dbReference type="ARBA" id="ARBA00004123"/>
    </source>
</evidence>
<dbReference type="Proteomes" id="UP000694865">
    <property type="component" value="Unplaced"/>
</dbReference>
<feature type="compositionally biased region" description="Polar residues" evidence="9">
    <location>
        <begin position="58"/>
        <end position="73"/>
    </location>
</feature>
<reference evidence="13" key="1">
    <citation type="submission" date="2025-08" db="UniProtKB">
        <authorList>
            <consortium name="RefSeq"/>
        </authorList>
    </citation>
    <scope>IDENTIFICATION</scope>
    <source>
        <tissue evidence="13">Testes</tissue>
    </source>
</reference>
<keyword evidence="12" id="KW-1185">Reference proteome</keyword>
<evidence type="ECO:0000256" key="5">
    <source>
        <dbReference type="ARBA" id="ARBA00022664"/>
    </source>
</evidence>
<comment type="subcellular location">
    <subcellularLocation>
        <location evidence="2">Cytoplasm</location>
    </subcellularLocation>
    <subcellularLocation>
        <location evidence="1">Nucleus</location>
    </subcellularLocation>
</comment>
<evidence type="ECO:0000256" key="3">
    <source>
        <dbReference type="ARBA" id="ARBA00008726"/>
    </source>
</evidence>
<evidence type="ECO:0000259" key="10">
    <source>
        <dbReference type="Pfam" id="PF13297"/>
    </source>
</evidence>
<dbReference type="PANTHER" id="PTHR12786">
    <property type="entry name" value="SPLICING FACTOR SF3A-RELATED"/>
    <property type="match status" value="1"/>
</dbReference>
<keyword evidence="8" id="KW-0131">Cell cycle</keyword>
<dbReference type="Pfam" id="PF22782">
    <property type="entry name" value="SDE2"/>
    <property type="match status" value="1"/>
</dbReference>
<feature type="domain" description="SDE2/SF3A3 SAP" evidence="10">
    <location>
        <begin position="161"/>
        <end position="230"/>
    </location>
</feature>
<keyword evidence="5" id="KW-0507">mRNA processing</keyword>